<feature type="chain" id="PRO_5015967040" evidence="2">
    <location>
        <begin position="20"/>
        <end position="163"/>
    </location>
</feature>
<evidence type="ECO:0000256" key="1">
    <source>
        <dbReference type="SAM" id="MobiDB-lite"/>
    </source>
</evidence>
<feature type="compositionally biased region" description="Basic and acidic residues" evidence="1">
    <location>
        <begin position="89"/>
        <end position="99"/>
    </location>
</feature>
<evidence type="ECO:0000256" key="2">
    <source>
        <dbReference type="SAM" id="SignalP"/>
    </source>
</evidence>
<dbReference type="Proteomes" id="UP000249218">
    <property type="component" value="Unassembled WGS sequence"/>
</dbReference>
<proteinExistence type="predicted"/>
<feature type="compositionally biased region" description="Polar residues" evidence="1">
    <location>
        <begin position="44"/>
        <end position="53"/>
    </location>
</feature>
<keyword evidence="4" id="KW-1185">Reference proteome</keyword>
<evidence type="ECO:0000313" key="3">
    <source>
        <dbReference type="EMBL" id="PZC76147.1"/>
    </source>
</evidence>
<dbReference type="EMBL" id="KZ149968">
    <property type="protein sequence ID" value="PZC76147.1"/>
    <property type="molecule type" value="Genomic_DNA"/>
</dbReference>
<sequence length="163" mass="18007">MRCFVVIFILCFIRRFTDGQYLLEGRADDSDNNDIVVLEEKVNNDSGDGTNDATFRGDEEDDDEKDEKDVTQAKDSSLEANTEAPQSDEEGKGAVLEKDKKVFTPSKAAAAEHSEDLVPEKAPPELVLVVAKESALLGPDKDIDNDLDQKKILRSGVSRYLLT</sequence>
<accession>A0A2W1BSH4</accession>
<organism evidence="3 4">
    <name type="scientific">Helicoverpa armigera</name>
    <name type="common">Cotton bollworm</name>
    <name type="synonym">Heliothis armigera</name>
    <dbReference type="NCBI Taxonomy" id="29058"/>
    <lineage>
        <taxon>Eukaryota</taxon>
        <taxon>Metazoa</taxon>
        <taxon>Ecdysozoa</taxon>
        <taxon>Arthropoda</taxon>
        <taxon>Hexapoda</taxon>
        <taxon>Insecta</taxon>
        <taxon>Pterygota</taxon>
        <taxon>Neoptera</taxon>
        <taxon>Endopterygota</taxon>
        <taxon>Lepidoptera</taxon>
        <taxon>Glossata</taxon>
        <taxon>Ditrysia</taxon>
        <taxon>Noctuoidea</taxon>
        <taxon>Noctuidae</taxon>
        <taxon>Heliothinae</taxon>
        <taxon>Helicoverpa</taxon>
    </lineage>
</organism>
<evidence type="ECO:0000313" key="4">
    <source>
        <dbReference type="Proteomes" id="UP000249218"/>
    </source>
</evidence>
<feature type="region of interest" description="Disordered" evidence="1">
    <location>
        <begin position="39"/>
        <end position="99"/>
    </location>
</feature>
<name>A0A2W1BSH4_HELAM</name>
<dbReference type="AlphaFoldDB" id="A0A2W1BSH4"/>
<dbReference type="OrthoDB" id="7473119at2759"/>
<reference evidence="3 4" key="1">
    <citation type="journal article" date="2017" name="BMC Biol.">
        <title>Genomic innovations, transcriptional plasticity and gene loss underlying the evolution and divergence of two highly polyphagous and invasive Helicoverpa pest species.</title>
        <authorList>
            <person name="Pearce S.L."/>
            <person name="Clarke D.F."/>
            <person name="East P.D."/>
            <person name="Elfekih S."/>
            <person name="Gordon K.H."/>
            <person name="Jermiin L.S."/>
            <person name="McGaughran A."/>
            <person name="Oakeshott J.G."/>
            <person name="Papanikolaou A."/>
            <person name="Perera O.P."/>
            <person name="Rane R.V."/>
            <person name="Richards S."/>
            <person name="Tay W.T."/>
            <person name="Walsh T.K."/>
            <person name="Anderson A."/>
            <person name="Anderson C.J."/>
            <person name="Asgari S."/>
            <person name="Board P.G."/>
            <person name="Bretschneider A."/>
            <person name="Campbell P.M."/>
            <person name="Chertemps T."/>
            <person name="Christeller J.T."/>
            <person name="Coppin C.W."/>
            <person name="Downes S.J."/>
            <person name="Duan G."/>
            <person name="Farnsworth C.A."/>
            <person name="Good R.T."/>
            <person name="Han L.B."/>
            <person name="Han Y.C."/>
            <person name="Hatje K."/>
            <person name="Horne I."/>
            <person name="Huang Y.P."/>
            <person name="Hughes D.S."/>
            <person name="Jacquin-Joly E."/>
            <person name="James W."/>
            <person name="Jhangiani S."/>
            <person name="Kollmar M."/>
            <person name="Kuwar S.S."/>
            <person name="Li S."/>
            <person name="Liu N.Y."/>
            <person name="Maibeche M.T."/>
            <person name="Miller J.R."/>
            <person name="Montagne N."/>
            <person name="Perry T."/>
            <person name="Qu J."/>
            <person name="Song S.V."/>
            <person name="Sutton G.G."/>
            <person name="Vogel H."/>
            <person name="Walenz B.P."/>
            <person name="Xu W."/>
            <person name="Zhang H.J."/>
            <person name="Zou Z."/>
            <person name="Batterham P."/>
            <person name="Edwards O.R."/>
            <person name="Feyereisen R."/>
            <person name="Gibbs R.A."/>
            <person name="Heckel D.G."/>
            <person name="McGrath A."/>
            <person name="Robin C."/>
            <person name="Scherer S.E."/>
            <person name="Worley K.C."/>
            <person name="Wu Y.D."/>
        </authorList>
    </citation>
    <scope>NUCLEOTIDE SEQUENCE [LARGE SCALE GENOMIC DNA]</scope>
    <source>
        <strain evidence="3">Harm_GR_Male_#8</strain>
        <tissue evidence="3">Whole organism</tissue>
    </source>
</reference>
<feature type="signal peptide" evidence="2">
    <location>
        <begin position="1"/>
        <end position="19"/>
    </location>
</feature>
<protein>
    <submittedName>
        <fullName evidence="3">Uncharacterized protein</fullName>
    </submittedName>
</protein>
<gene>
    <name evidence="3" type="primary">HaOG205118</name>
    <name evidence="3" type="ORF">B5X24_HaOG205118</name>
</gene>
<feature type="compositionally biased region" description="Polar residues" evidence="1">
    <location>
        <begin position="73"/>
        <end position="85"/>
    </location>
</feature>
<keyword evidence="2" id="KW-0732">Signal</keyword>